<dbReference type="RefSeq" id="XP_025556558.1">
    <property type="nucleotide sequence ID" value="XM_025693220.1"/>
</dbReference>
<accession>A0A395IGT0</accession>
<organism evidence="6 7">
    <name type="scientific">Aspergillus homomorphus (strain CBS 101889)</name>
    <dbReference type="NCBI Taxonomy" id="1450537"/>
    <lineage>
        <taxon>Eukaryota</taxon>
        <taxon>Fungi</taxon>
        <taxon>Dikarya</taxon>
        <taxon>Ascomycota</taxon>
        <taxon>Pezizomycotina</taxon>
        <taxon>Eurotiomycetes</taxon>
        <taxon>Eurotiomycetidae</taxon>
        <taxon>Eurotiales</taxon>
        <taxon>Aspergillaceae</taxon>
        <taxon>Aspergillus</taxon>
        <taxon>Aspergillus subgen. Circumdati</taxon>
    </lineage>
</organism>
<evidence type="ECO:0000256" key="2">
    <source>
        <dbReference type="PIRSR" id="PIRSR622684-1"/>
    </source>
</evidence>
<dbReference type="Pfam" id="PF00648">
    <property type="entry name" value="Peptidase_C2"/>
    <property type="match status" value="2"/>
</dbReference>
<dbReference type="AlphaFoldDB" id="A0A395IGT0"/>
<feature type="active site" evidence="2 3">
    <location>
        <position position="429"/>
    </location>
</feature>
<dbReference type="EMBL" id="KZ824267">
    <property type="protein sequence ID" value="RAL17404.1"/>
    <property type="molecule type" value="Genomic_DNA"/>
</dbReference>
<dbReference type="PANTHER" id="PTHR10183:SF425">
    <property type="entry name" value="CALPAIN-5"/>
    <property type="match status" value="1"/>
</dbReference>
<feature type="active site" evidence="2 3">
    <location>
        <position position="226"/>
    </location>
</feature>
<feature type="region of interest" description="Disordered" evidence="4">
    <location>
        <begin position="640"/>
        <end position="760"/>
    </location>
</feature>
<dbReference type="InterPro" id="IPR000169">
    <property type="entry name" value="Pept_cys_AS"/>
</dbReference>
<dbReference type="Gene3D" id="3.90.70.10">
    <property type="entry name" value="Cysteine proteinases"/>
    <property type="match status" value="1"/>
</dbReference>
<proteinExistence type="inferred from homology"/>
<name>A0A395IGT0_ASPHC</name>
<feature type="compositionally biased region" description="Basic and acidic residues" evidence="4">
    <location>
        <begin position="701"/>
        <end position="715"/>
    </location>
</feature>
<keyword evidence="7" id="KW-1185">Reference proteome</keyword>
<dbReference type="STRING" id="1450537.A0A395IGT0"/>
<dbReference type="PROSITE" id="PS50203">
    <property type="entry name" value="CALPAIN_CAT"/>
    <property type="match status" value="1"/>
</dbReference>
<sequence>MSAPSDTPQAPDPPTTTSSPKTPIPTKSPQATIDNFWDKFITKTPGRATAIFPQSLYADLLPHVQERTPRSTTSNAAESYEAAARQCKAQVERIVRECHRVNEKFTDPEFDIENDRELGLWNCVRGLVRGEKGGEGAQLAKVNARGKRNGPRNGRRMRVKRDGRYTGTKGWDDNSSSSDSSSDEDESEEERLPGSVHRVDWIFEQPAFTIDGYSNTDIKQGANGDCWWLAAVANICNRRDLMERVCLARDEECGVYGFVFHRDGEWVSTVVDDNLYLTHEDFDFYGDRYDSTGGRAREYRKHLQTGSEALFFAKCSDPNETWLPLLEKAYAKVHGDYEALSGGWSGEAVEDMTGGVTTTITTNKVLNQNTLWRELVNAEKNFVFAASALTTGRDWTKGGLALRHAYSILRATEEEDEDGRKVRLVLVRNPWGERNTRGIGEWNGPWSDGSREWTPYWLQKLQHKFGDDGLFWMAYEDMLSTFVFLHRTRIFDETWTVVQRWTSVNVPWIEGYLRTRFLVEIHQAGPVVFVLSEVDKRYFRGLEGLYVFALHFLLQEENAAPGEHLLVVRPVQCRGNRSISAEVELEPGRYEVLLKVVATRDSGSKKLEDVVRSYVEKNPEKLKQVGMNYDLANSRVESAAKQVEGRTRKNAEVKNITRKYSQENKEPPVEDVEREVLSSPTTEEGNSKAHDAQALPSHVETSAKMDGVKSDRYDKGDDDLKEDNKKDADKDLDKDADKKDRDKEVIFIEPQPSEADETSPLPWNAVCVLGLRAYAKDPEVSIELVK</sequence>
<feature type="region of interest" description="Disordered" evidence="4">
    <location>
        <begin position="1"/>
        <end position="30"/>
    </location>
</feature>
<keyword evidence="3" id="KW-0788">Thiol protease</keyword>
<dbReference type="GO" id="GO:0004198">
    <property type="term" value="F:calcium-dependent cysteine-type endopeptidase activity"/>
    <property type="evidence" value="ECO:0007669"/>
    <property type="project" value="InterPro"/>
</dbReference>
<feature type="active site" evidence="2 3">
    <location>
        <position position="404"/>
    </location>
</feature>
<evidence type="ECO:0000256" key="3">
    <source>
        <dbReference type="PROSITE-ProRule" id="PRU00239"/>
    </source>
</evidence>
<evidence type="ECO:0000256" key="4">
    <source>
        <dbReference type="SAM" id="MobiDB-lite"/>
    </source>
</evidence>
<keyword evidence="3" id="KW-0378">Hydrolase</keyword>
<evidence type="ECO:0000256" key="1">
    <source>
        <dbReference type="ARBA" id="ARBA00007623"/>
    </source>
</evidence>
<reference evidence="6 7" key="1">
    <citation type="submission" date="2018-02" db="EMBL/GenBank/DDBJ databases">
        <title>The genomes of Aspergillus section Nigri reveals drivers in fungal speciation.</title>
        <authorList>
            <consortium name="DOE Joint Genome Institute"/>
            <person name="Vesth T.C."/>
            <person name="Nybo J."/>
            <person name="Theobald S."/>
            <person name="Brandl J."/>
            <person name="Frisvad J.C."/>
            <person name="Nielsen K.F."/>
            <person name="Lyhne E.K."/>
            <person name="Kogle M.E."/>
            <person name="Kuo A."/>
            <person name="Riley R."/>
            <person name="Clum A."/>
            <person name="Nolan M."/>
            <person name="Lipzen A."/>
            <person name="Salamov A."/>
            <person name="Henrissat B."/>
            <person name="Wiebenga A."/>
            <person name="De vries R.P."/>
            <person name="Grigoriev I.V."/>
            <person name="Mortensen U.H."/>
            <person name="Andersen M.R."/>
            <person name="Baker S.E."/>
        </authorList>
    </citation>
    <scope>NUCLEOTIDE SEQUENCE [LARGE SCALE GENOMIC DNA]</scope>
    <source>
        <strain evidence="6 7">CBS 101889</strain>
    </source>
</reference>
<protein>
    <submittedName>
        <fullName evidence="6">Cysteine proteinase</fullName>
    </submittedName>
</protein>
<dbReference type="GeneID" id="37197509"/>
<dbReference type="PROSITE" id="PS00139">
    <property type="entry name" value="THIOL_PROTEASE_CYS"/>
    <property type="match status" value="1"/>
</dbReference>
<evidence type="ECO:0000313" key="6">
    <source>
        <dbReference type="EMBL" id="RAL17404.1"/>
    </source>
</evidence>
<evidence type="ECO:0000313" key="7">
    <source>
        <dbReference type="Proteomes" id="UP000248961"/>
    </source>
</evidence>
<dbReference type="InterPro" id="IPR038765">
    <property type="entry name" value="Papain-like_cys_pep_sf"/>
</dbReference>
<feature type="domain" description="Calpain catalytic" evidence="5">
    <location>
        <begin position="198"/>
        <end position="491"/>
    </location>
</feature>
<feature type="compositionally biased region" description="Basic and acidic residues" evidence="4">
    <location>
        <begin position="722"/>
        <end position="746"/>
    </location>
</feature>
<dbReference type="OrthoDB" id="424753at2759"/>
<feature type="compositionally biased region" description="Basic residues" evidence="4">
    <location>
        <begin position="144"/>
        <end position="161"/>
    </location>
</feature>
<dbReference type="Proteomes" id="UP000248961">
    <property type="component" value="Unassembled WGS sequence"/>
</dbReference>
<dbReference type="InterPro" id="IPR001300">
    <property type="entry name" value="Peptidase_C2_calpain_cat"/>
</dbReference>
<dbReference type="SUPFAM" id="SSF54001">
    <property type="entry name" value="Cysteine proteinases"/>
    <property type="match status" value="1"/>
</dbReference>
<dbReference type="PANTHER" id="PTHR10183">
    <property type="entry name" value="CALPAIN"/>
    <property type="match status" value="1"/>
</dbReference>
<dbReference type="SMART" id="SM00230">
    <property type="entry name" value="CysPc"/>
    <property type="match status" value="1"/>
</dbReference>
<dbReference type="InterPro" id="IPR022684">
    <property type="entry name" value="Calpain_cysteine_protease"/>
</dbReference>
<dbReference type="VEuPathDB" id="FungiDB:BO97DRAFT_380796"/>
<comment type="similarity">
    <text evidence="1">Belongs to the peptidase C2 family.</text>
</comment>
<gene>
    <name evidence="6" type="ORF">BO97DRAFT_380796</name>
</gene>
<evidence type="ECO:0000259" key="5">
    <source>
        <dbReference type="PROSITE" id="PS50203"/>
    </source>
</evidence>
<dbReference type="GO" id="GO:0006508">
    <property type="term" value="P:proteolysis"/>
    <property type="evidence" value="ECO:0007669"/>
    <property type="project" value="UniProtKB-KW"/>
</dbReference>
<feature type="compositionally biased region" description="Basic and acidic residues" evidence="4">
    <location>
        <begin position="643"/>
        <end position="652"/>
    </location>
</feature>
<keyword evidence="3" id="KW-0645">Protease</keyword>
<feature type="region of interest" description="Disordered" evidence="4">
    <location>
        <begin position="134"/>
        <end position="193"/>
    </location>
</feature>